<dbReference type="GO" id="GO:0047444">
    <property type="term" value="F:N-acylneuraminate-9-phosphate synthase activity"/>
    <property type="evidence" value="ECO:0007669"/>
    <property type="project" value="TreeGrafter"/>
</dbReference>
<keyword evidence="3" id="KW-1185">Reference proteome</keyword>
<dbReference type="SUPFAM" id="SSF51569">
    <property type="entry name" value="Aldolase"/>
    <property type="match status" value="1"/>
</dbReference>
<dbReference type="Gene3D" id="3.20.20.70">
    <property type="entry name" value="Aldolase class I"/>
    <property type="match status" value="1"/>
</dbReference>
<name>A0A2P2DZ93_9LEPT</name>
<organism evidence="2 3">
    <name type="scientific">Leptospira ryugenii</name>
    <dbReference type="NCBI Taxonomy" id="1917863"/>
    <lineage>
        <taxon>Bacteria</taxon>
        <taxon>Pseudomonadati</taxon>
        <taxon>Spirochaetota</taxon>
        <taxon>Spirochaetia</taxon>
        <taxon>Leptospirales</taxon>
        <taxon>Leptospiraceae</taxon>
        <taxon>Leptospira</taxon>
    </lineage>
</organism>
<proteinExistence type="predicted"/>
<feature type="domain" description="PseI/NeuA/B-like" evidence="1">
    <location>
        <begin position="37"/>
        <end position="262"/>
    </location>
</feature>
<evidence type="ECO:0000313" key="2">
    <source>
        <dbReference type="EMBL" id="GBF49940.1"/>
    </source>
</evidence>
<dbReference type="GO" id="GO:0016051">
    <property type="term" value="P:carbohydrate biosynthetic process"/>
    <property type="evidence" value="ECO:0007669"/>
    <property type="project" value="InterPro"/>
</dbReference>
<evidence type="ECO:0000313" key="3">
    <source>
        <dbReference type="Proteomes" id="UP000245133"/>
    </source>
</evidence>
<dbReference type="Proteomes" id="UP000245133">
    <property type="component" value="Unassembled WGS sequence"/>
</dbReference>
<dbReference type="OrthoDB" id="9814210at2"/>
<sequence>MNFPIGSTIIDRNSKPYLIAEIGLNHNNDLTIGKKTIQAAKACGANAVKFQTYKTEDFISQSQADAKFLFDIFKQYELSKEFHLEFQKIAKNEGLDFFSTPLDLHSVDLLLELGVPIFKIASGDIVNLPLLNKVIQTKLPMLVSTGAALPEEVERAIRYLEESKQSFAILHCVSLYPTPIHKANLNSIPYYLDRTNVVVGFSDHSNGSLAASIAVGLGANIIEKHFTLDTSLEGPDHTISADPNQMLELRQKIDEAFSARGEYGKNVHQEEISGWYYGRRSLYKQGKEILAMRPALHVRDKKYLEAWRANEVNDPSSYEKEGPLFFETKVD</sequence>
<dbReference type="InterPro" id="IPR013785">
    <property type="entry name" value="Aldolase_TIM"/>
</dbReference>
<dbReference type="PANTHER" id="PTHR42966">
    <property type="entry name" value="N-ACETYLNEURAMINATE SYNTHASE"/>
    <property type="match status" value="1"/>
</dbReference>
<accession>A0A2P2DZ93</accession>
<dbReference type="AlphaFoldDB" id="A0A2P2DZ93"/>
<gene>
    <name evidence="2" type="primary">neuB</name>
    <name evidence="2" type="ORF">LPTSP4_14610</name>
</gene>
<protein>
    <submittedName>
        <fullName evidence="2">N-acetyl neuraminic (Sialic) acid synthetase</fullName>
    </submittedName>
</protein>
<dbReference type="RefSeq" id="WP_108975258.1">
    <property type="nucleotide sequence ID" value="NZ_BFBB01000003.1"/>
</dbReference>
<dbReference type="PANTHER" id="PTHR42966:SF1">
    <property type="entry name" value="SIALIC ACID SYNTHASE"/>
    <property type="match status" value="1"/>
</dbReference>
<dbReference type="Pfam" id="PF03102">
    <property type="entry name" value="NeuB"/>
    <property type="match status" value="1"/>
</dbReference>
<reference evidence="2 3" key="1">
    <citation type="submission" date="2018-02" db="EMBL/GenBank/DDBJ databases">
        <title>Novel Leptospira species isolated from soil and water in Japan.</title>
        <authorList>
            <person name="Nakao R."/>
            <person name="Masuzawa T."/>
        </authorList>
    </citation>
    <scope>NUCLEOTIDE SEQUENCE [LARGE SCALE GENOMIC DNA]</scope>
    <source>
        <strain evidence="2 3">YH101</strain>
    </source>
</reference>
<dbReference type="EMBL" id="BFBB01000003">
    <property type="protein sequence ID" value="GBF49940.1"/>
    <property type="molecule type" value="Genomic_DNA"/>
</dbReference>
<comment type="caution">
    <text evidence="2">The sequence shown here is derived from an EMBL/GenBank/DDBJ whole genome shotgun (WGS) entry which is preliminary data.</text>
</comment>
<dbReference type="InterPro" id="IPR013132">
    <property type="entry name" value="PseI/NeuA/B-like_N"/>
</dbReference>
<dbReference type="InterPro" id="IPR051690">
    <property type="entry name" value="PseI-like"/>
</dbReference>
<evidence type="ECO:0000259" key="1">
    <source>
        <dbReference type="Pfam" id="PF03102"/>
    </source>
</evidence>